<dbReference type="InterPro" id="IPR022385">
    <property type="entry name" value="Rhs_assc_core"/>
</dbReference>
<reference evidence="3" key="1">
    <citation type="submission" date="2018-06" db="EMBL/GenBank/DDBJ databases">
        <authorList>
            <person name="Zhirakovskaya E."/>
        </authorList>
    </citation>
    <scope>NUCLEOTIDE SEQUENCE</scope>
</reference>
<dbReference type="EMBL" id="UOFK01000152">
    <property type="protein sequence ID" value="VAW78390.1"/>
    <property type="molecule type" value="Genomic_DNA"/>
</dbReference>
<dbReference type="Pfam" id="PF25023">
    <property type="entry name" value="TEN_YD-shell"/>
    <property type="match status" value="1"/>
</dbReference>
<dbReference type="NCBIfam" id="TIGR03696">
    <property type="entry name" value="Rhs_assc_core"/>
    <property type="match status" value="1"/>
</dbReference>
<proteinExistence type="predicted"/>
<keyword evidence="1" id="KW-0677">Repeat</keyword>
<accession>A0A3B0YNW0</accession>
<dbReference type="InterPro" id="IPR056823">
    <property type="entry name" value="TEN-like_YD-shell"/>
</dbReference>
<feature type="domain" description="Teneurin-like YD-shell" evidence="2">
    <location>
        <begin position="12"/>
        <end position="300"/>
    </location>
</feature>
<name>A0A3B0YNW0_9ZZZZ</name>
<gene>
    <name evidence="3" type="ORF">MNBD_GAMMA13-952</name>
</gene>
<dbReference type="PANTHER" id="PTHR32305:SF15">
    <property type="entry name" value="PROTEIN RHSA-RELATED"/>
    <property type="match status" value="1"/>
</dbReference>
<evidence type="ECO:0000256" key="1">
    <source>
        <dbReference type="ARBA" id="ARBA00022737"/>
    </source>
</evidence>
<dbReference type="AlphaFoldDB" id="A0A3B0YNW0"/>
<evidence type="ECO:0000313" key="3">
    <source>
        <dbReference type="EMBL" id="VAW78390.1"/>
    </source>
</evidence>
<sequence>MGTGSGIQFLDYTFDTLGNLQQRSRSEGTTSLSESFNYDALNRLKLVSISGVGNKTYNYDSLGNITQKGTVSDYRYAERAAGPHAVSYANGQNYDYDANGNMLSGAGRTLTWSSYNKPIQIQKGQTSVQFDYGPDRARYRQVKTTGSETTTTVYIGKLYEQISKAGTTERKHYIIAGGRTIAIYSDKGAGQTTTQYLHHDHLGSVDVITDASGAAVERLSFAAFGSRRNIDWTDATGLITSQFTTRGFTGQEQLDEVGLVHMNGRVYDPVLGRFLSADPQVQFPSASQSFNRYSYVHNNPLSYTDPSGFGLFSGFKKLFKGIGSAIKKAFKSPVFRAIVGIAAAYLTYGALNGAFIWGGNFTTAFASGFVGGAITTGSLKGALVGGATALAFYGVGSTFPSASKLRGAAPWEKGRLWFGKIVAHGTVGGASSAAQGGSFQDGFRSAGFTQLAAPVIGSVPGAAAGRTAAAAIVGGTASRLGGGKFANGAVTGAFSYLFTASTGQRRNASSSEDLSVNTAELNDGSLLVNVNGNLILGGADVQFNDSTFIVFDKLTVNFNPFTATFEASAVLIDGTVTIADGQFSAQFSELAFGGSLVNLMPTSFSAQGAFTRQAFGLPVPGIKRFNFSLTGRNFNIPTIRNRIEDKAFEFP</sequence>
<protein>
    <recommendedName>
        <fullName evidence="2">Teneurin-like YD-shell domain-containing protein</fullName>
    </recommendedName>
</protein>
<dbReference type="Gene3D" id="2.180.10.10">
    <property type="entry name" value="RHS repeat-associated core"/>
    <property type="match status" value="1"/>
</dbReference>
<dbReference type="InterPro" id="IPR050708">
    <property type="entry name" value="T6SS_VgrG/RHS"/>
</dbReference>
<evidence type="ECO:0000259" key="2">
    <source>
        <dbReference type="Pfam" id="PF25023"/>
    </source>
</evidence>
<dbReference type="PANTHER" id="PTHR32305">
    <property type="match status" value="1"/>
</dbReference>
<organism evidence="3">
    <name type="scientific">hydrothermal vent metagenome</name>
    <dbReference type="NCBI Taxonomy" id="652676"/>
    <lineage>
        <taxon>unclassified sequences</taxon>
        <taxon>metagenomes</taxon>
        <taxon>ecological metagenomes</taxon>
    </lineage>
</organism>